<dbReference type="KEGG" id="bne:DA69_13910"/>
<dbReference type="OrthoDB" id="7596780at2"/>
<evidence type="ECO:0000313" key="2">
    <source>
        <dbReference type="Proteomes" id="UP000077603"/>
    </source>
</evidence>
<gene>
    <name evidence="1" type="ORF">DA69_13910</name>
</gene>
<dbReference type="Proteomes" id="UP000077603">
    <property type="component" value="Chromosome"/>
</dbReference>
<dbReference type="RefSeq" id="WP_025978654.1">
    <property type="nucleotide sequence ID" value="NZ_CP015614.1"/>
</dbReference>
<proteinExistence type="predicted"/>
<dbReference type="EMBL" id="CP015614">
    <property type="protein sequence ID" value="ANF55729.1"/>
    <property type="molecule type" value="Genomic_DNA"/>
</dbReference>
<keyword evidence="2" id="KW-1185">Reference proteome</keyword>
<reference evidence="1 2" key="1">
    <citation type="journal article" date="2014" name="Genome Announc.">
        <title>Genome Sequence of a Promising Hydrogen-Producing Facultative Anaerobic Bacterium, Brevundimonas naejangsanensis Strain B1.</title>
        <authorList>
            <person name="Su H."/>
            <person name="Zhang T."/>
            <person name="Bao M."/>
            <person name="Jiang Y."/>
            <person name="Wang Y."/>
            <person name="Tan T."/>
        </authorList>
    </citation>
    <scope>NUCLEOTIDE SEQUENCE [LARGE SCALE GENOMIC DNA]</scope>
    <source>
        <strain evidence="1 2">B1</strain>
    </source>
</reference>
<dbReference type="STRING" id="588932.DA69_13910"/>
<evidence type="ECO:0000313" key="1">
    <source>
        <dbReference type="EMBL" id="ANF55729.1"/>
    </source>
</evidence>
<dbReference type="eggNOG" id="ENOG5032UVT">
    <property type="taxonomic scope" value="Bacteria"/>
</dbReference>
<protein>
    <submittedName>
        <fullName evidence="1">Uncharacterized protein</fullName>
    </submittedName>
</protein>
<organism evidence="1 2">
    <name type="scientific">Brevundimonas naejangsanensis</name>
    <dbReference type="NCBI Taxonomy" id="588932"/>
    <lineage>
        <taxon>Bacteria</taxon>
        <taxon>Pseudomonadati</taxon>
        <taxon>Pseudomonadota</taxon>
        <taxon>Alphaproteobacteria</taxon>
        <taxon>Caulobacterales</taxon>
        <taxon>Caulobacteraceae</taxon>
        <taxon>Brevundimonas</taxon>
    </lineage>
</organism>
<sequence>MLVWGAGGSAAAQAQAGSDRLTPLLDCRRIEDKLARVDCYDAVTDRLAAAQTAGDLVVVDRGKVTELRRQLFGFAAPAMGALFGAADHDRVEAIETTLDRAVQQVDGKWRFHLGDGSQWGQVDFDPVRFQNRPGQAVRVRRAALGSYMLTTGNSRAVRVQRY</sequence>
<dbReference type="AlphaFoldDB" id="A0A172Y921"/>
<name>A0A172Y921_9CAUL</name>
<accession>A0A172Y921</accession>